<dbReference type="Pfam" id="PF06011">
    <property type="entry name" value="TRP"/>
    <property type="match status" value="1"/>
</dbReference>
<dbReference type="PANTHER" id="PTHR31145:SF5">
    <property type="entry name" value="DUF907 DOMAIN PROTEIN (AFU_ORTHOLOGUE AFUA_2G06100)"/>
    <property type="match status" value="1"/>
</dbReference>
<comment type="subcellular location">
    <subcellularLocation>
        <location evidence="1">Membrane</location>
        <topology evidence="1">Multi-pass membrane protein</topology>
    </subcellularLocation>
</comment>
<keyword evidence="3 8" id="KW-0812">Transmembrane</keyword>
<proteinExistence type="inferred from homology"/>
<evidence type="ECO:0000256" key="8">
    <source>
        <dbReference type="SAM" id="Phobius"/>
    </source>
</evidence>
<gene>
    <name evidence="11" type="ORF">PECM_008096</name>
</gene>
<feature type="compositionally biased region" description="Low complexity" evidence="7">
    <location>
        <begin position="311"/>
        <end position="327"/>
    </location>
</feature>
<evidence type="ECO:0000256" key="1">
    <source>
        <dbReference type="ARBA" id="ARBA00004141"/>
    </source>
</evidence>
<evidence type="ECO:0000256" key="4">
    <source>
        <dbReference type="ARBA" id="ARBA00022729"/>
    </source>
</evidence>
<keyword evidence="6 8" id="KW-0472">Membrane</keyword>
<feature type="region of interest" description="Disordered" evidence="7">
    <location>
        <begin position="308"/>
        <end position="327"/>
    </location>
</feature>
<dbReference type="GO" id="GO:0055085">
    <property type="term" value="P:transmembrane transport"/>
    <property type="evidence" value="ECO:0007669"/>
    <property type="project" value="TreeGrafter"/>
</dbReference>
<evidence type="ECO:0000259" key="10">
    <source>
        <dbReference type="SMART" id="SM01320"/>
    </source>
</evidence>
<feature type="transmembrane region" description="Helical" evidence="8">
    <location>
        <begin position="492"/>
        <end position="512"/>
    </location>
</feature>
<evidence type="ECO:0000256" key="2">
    <source>
        <dbReference type="ARBA" id="ARBA00010642"/>
    </source>
</evidence>
<dbReference type="Pfam" id="PF14558">
    <property type="entry name" value="TRP_N"/>
    <property type="match status" value="1"/>
</dbReference>
<evidence type="ECO:0000313" key="12">
    <source>
        <dbReference type="Proteomes" id="UP000631181"/>
    </source>
</evidence>
<dbReference type="EMBL" id="WIWV01000008">
    <property type="protein sequence ID" value="KAF7719161.1"/>
    <property type="molecule type" value="Genomic_DNA"/>
</dbReference>
<dbReference type="InterPro" id="IPR040241">
    <property type="entry name" value="TRP_Flc/Pkd2-like"/>
</dbReference>
<comment type="similarity">
    <text evidence="2">Belongs to the transient receptor potential (TRP) ion channel family.</text>
</comment>
<keyword evidence="12" id="KW-1185">Reference proteome</keyword>
<feature type="transmembrane region" description="Helical" evidence="8">
    <location>
        <begin position="430"/>
        <end position="452"/>
    </location>
</feature>
<dbReference type="AlphaFoldDB" id="A0A8J8W7H9"/>
<feature type="transmembrane region" description="Helical" evidence="8">
    <location>
        <begin position="518"/>
        <end position="537"/>
    </location>
</feature>
<evidence type="ECO:0000256" key="9">
    <source>
        <dbReference type="SAM" id="SignalP"/>
    </source>
</evidence>
<feature type="transmembrane region" description="Helical" evidence="8">
    <location>
        <begin position="351"/>
        <end position="383"/>
    </location>
</feature>
<dbReference type="Proteomes" id="UP000631181">
    <property type="component" value="Unassembled WGS sequence"/>
</dbReference>
<evidence type="ECO:0000313" key="11">
    <source>
        <dbReference type="EMBL" id="KAF7719161.1"/>
    </source>
</evidence>
<feature type="signal peptide" evidence="9">
    <location>
        <begin position="1"/>
        <end position="20"/>
    </location>
</feature>
<keyword evidence="4 9" id="KW-0732">Signal</keyword>
<dbReference type="InterPro" id="IPR032800">
    <property type="entry name" value="TRP_N"/>
</dbReference>
<reference evidence="11" key="1">
    <citation type="journal article" date="2020" name="Front. Microbiol.">
        <title>Gene regulatory networks of Penicillium echinulatum 2HH and Penicillium oxalicum 114-2 inferred by a computational biology approach.</title>
        <authorList>
            <person name="Lenz A.R."/>
            <person name="Galan-Vasquez E."/>
            <person name="Balbinot E."/>
            <person name="De Abreu F.P."/>
            <person name="De Oliveira N.S."/>
            <person name="Da Rosa L.O."/>
            <person name="De Avila E Silva S."/>
            <person name="Camassola M."/>
            <person name="Dillon A.J.P."/>
            <person name="Perez-Rueda E."/>
        </authorList>
    </citation>
    <scope>NUCLEOTIDE SEQUENCE</scope>
    <source>
        <strain evidence="11">S1M29</strain>
    </source>
</reference>
<evidence type="ECO:0000256" key="7">
    <source>
        <dbReference type="SAM" id="MobiDB-lite"/>
    </source>
</evidence>
<feature type="domain" description="ML-like" evidence="10">
    <location>
        <begin position="22"/>
        <end position="161"/>
    </location>
</feature>
<accession>A0A8J8W7H9</accession>
<dbReference type="GO" id="GO:0016020">
    <property type="term" value="C:membrane"/>
    <property type="evidence" value="ECO:0007669"/>
    <property type="project" value="UniProtKB-SubCell"/>
</dbReference>
<dbReference type="PANTHER" id="PTHR31145">
    <property type="entry name" value="INTEGRAL MEMBRANE PROTEIN (AFU_ORTHOLOGUE AFUA_7G01610)"/>
    <property type="match status" value="1"/>
</dbReference>
<sequence length="720" mass="78028">MRTIILTLLGLGVLVPQALAGDTLSTKGFSLCMKDSDIAVQKLDVSYSKSTRTVVFDVAGSSAKEQYVTASLVVTAYGHEIYTRTFDPCGTDIHVDQLCPVPAKGFAASGDIVVPDEYASQIPSIAFNIPDLDGQAKLTLTSNSTDVACVQSNLSNGKTASVQGVSWASAGIAAGALALGGVSALSTAGVSGAPSASPSAGDVMGWFGSMAMNGMLSVSYPPVYQSFTRNFAWSTGLIPWASMQNSIDNFRKSTGGNLTHNSYTYLSALNTAASTQTTNASSTASKRSAEFVYQSRHLFIRSLDFSENSGSNGTDTANATSSSSGGLTSCGDVVSNIKCYAQEVMIPSANVFMTILLVFAIVVAVIVVGILLLKVILELWALYGNFPQKLANFRRDYWGLMARTITNMILVLYSIWVLYCVYQLRNGDSWAARVLAGVTLGVFTAVLAFFAWRIIYLARKYKKTEGDTAALYEDRETWRKYSLFYDCYKKDVWWIFVPVIVYALAKGCIIAGAEGHGMVQTIGQLVVECCMLALLLWNRPYATKSSMGINMTIQVVRVLSVICVLVFVEELGLSQTTKTVTGIVLIAVQSTLTGVLAILIAINAIIVCVRENPHAKKLREAEKANKDLDDLTPLDARESLLIDHPPKRDFTEMSKFNFTTPYEPYRDQPMHRSESHEHLVNADHGVARGISYDRSHSPAVDSRSSMEGRKPTAPGYGMAY</sequence>
<feature type="region of interest" description="Disordered" evidence="7">
    <location>
        <begin position="692"/>
        <end position="720"/>
    </location>
</feature>
<dbReference type="GO" id="GO:0009272">
    <property type="term" value="P:fungal-type cell wall biogenesis"/>
    <property type="evidence" value="ECO:0007669"/>
    <property type="project" value="TreeGrafter"/>
</dbReference>
<protein>
    <recommendedName>
        <fullName evidence="10">ML-like domain-containing protein</fullName>
    </recommendedName>
</protein>
<dbReference type="InterPro" id="IPR010308">
    <property type="entry name" value="TRP_C"/>
</dbReference>
<keyword evidence="5 8" id="KW-1133">Transmembrane helix</keyword>
<feature type="transmembrane region" description="Helical" evidence="8">
    <location>
        <begin position="580"/>
        <end position="609"/>
    </location>
</feature>
<organism evidence="11 12">
    <name type="scientific">Penicillium ucsense</name>
    <dbReference type="NCBI Taxonomy" id="2839758"/>
    <lineage>
        <taxon>Eukaryota</taxon>
        <taxon>Fungi</taxon>
        <taxon>Dikarya</taxon>
        <taxon>Ascomycota</taxon>
        <taxon>Pezizomycotina</taxon>
        <taxon>Eurotiomycetes</taxon>
        <taxon>Eurotiomycetidae</taxon>
        <taxon>Eurotiales</taxon>
        <taxon>Aspergillaceae</taxon>
        <taxon>Penicillium</taxon>
    </lineage>
</organism>
<feature type="chain" id="PRO_5035305626" description="ML-like domain-containing protein" evidence="9">
    <location>
        <begin position="21"/>
        <end position="720"/>
    </location>
</feature>
<dbReference type="SMART" id="SM01320">
    <property type="entry name" value="TRP_N"/>
    <property type="match status" value="1"/>
</dbReference>
<evidence type="ECO:0000256" key="5">
    <source>
        <dbReference type="ARBA" id="ARBA00022989"/>
    </source>
</evidence>
<comment type="caution">
    <text evidence="11">The sequence shown here is derived from an EMBL/GenBank/DDBJ whole genome shotgun (WGS) entry which is preliminary data.</text>
</comment>
<feature type="transmembrane region" description="Helical" evidence="8">
    <location>
        <begin position="404"/>
        <end position="424"/>
    </location>
</feature>
<evidence type="ECO:0000256" key="3">
    <source>
        <dbReference type="ARBA" id="ARBA00022692"/>
    </source>
</evidence>
<dbReference type="OrthoDB" id="2115177at2759"/>
<name>A0A8J8W7H9_9EURO</name>
<evidence type="ECO:0000256" key="6">
    <source>
        <dbReference type="ARBA" id="ARBA00023136"/>
    </source>
</evidence>